<gene>
    <name evidence="2" type="ORF">Pme01_27200</name>
</gene>
<dbReference type="EMBL" id="BOON01000024">
    <property type="protein sequence ID" value="GII23123.1"/>
    <property type="molecule type" value="Genomic_DNA"/>
</dbReference>
<feature type="domain" description="DUF7919" evidence="1">
    <location>
        <begin position="25"/>
        <end position="73"/>
    </location>
</feature>
<evidence type="ECO:0000313" key="3">
    <source>
        <dbReference type="Proteomes" id="UP000599074"/>
    </source>
</evidence>
<comment type="caution">
    <text evidence="2">The sequence shown here is derived from an EMBL/GenBank/DDBJ whole genome shotgun (WGS) entry which is preliminary data.</text>
</comment>
<evidence type="ECO:0000313" key="2">
    <source>
        <dbReference type="EMBL" id="GII23123.1"/>
    </source>
</evidence>
<dbReference type="Pfam" id="PF25535">
    <property type="entry name" value="DUF7919"/>
    <property type="match status" value="1"/>
</dbReference>
<protein>
    <recommendedName>
        <fullName evidence="1">DUF7919 domain-containing protein</fullName>
    </recommendedName>
</protein>
<dbReference type="InterPro" id="IPR057679">
    <property type="entry name" value="DUF7919"/>
</dbReference>
<dbReference type="AlphaFoldDB" id="A0A8J3TAR0"/>
<name>A0A8J3TAR0_9ACTN</name>
<dbReference type="Proteomes" id="UP000599074">
    <property type="component" value="Unassembled WGS sequence"/>
</dbReference>
<keyword evidence="3" id="KW-1185">Reference proteome</keyword>
<organism evidence="2 3">
    <name type="scientific">Planosporangium mesophilum</name>
    <dbReference type="NCBI Taxonomy" id="689768"/>
    <lineage>
        <taxon>Bacteria</taxon>
        <taxon>Bacillati</taxon>
        <taxon>Actinomycetota</taxon>
        <taxon>Actinomycetes</taxon>
        <taxon>Micromonosporales</taxon>
        <taxon>Micromonosporaceae</taxon>
        <taxon>Planosporangium</taxon>
    </lineage>
</organism>
<sequence>MKSTSASSGTGTAYRPLWYERQVAYFADLTGYTYSKTDVIELDGGWLTFRPRHDRLNVGWLDAPHTFEQGPAARLEPGERAARTAPVCQVHEGPRRDAAAAAGVIDRLGSPLAQPRPRTRSVLMPCRARAGHRAAPR</sequence>
<accession>A0A8J3TAR0</accession>
<evidence type="ECO:0000259" key="1">
    <source>
        <dbReference type="Pfam" id="PF25535"/>
    </source>
</evidence>
<reference evidence="2" key="1">
    <citation type="submission" date="2021-01" db="EMBL/GenBank/DDBJ databases">
        <title>Whole genome shotgun sequence of Planosporangium mesophilum NBRC 109066.</title>
        <authorList>
            <person name="Komaki H."/>
            <person name="Tamura T."/>
        </authorList>
    </citation>
    <scope>NUCLEOTIDE SEQUENCE</scope>
    <source>
        <strain evidence="2">NBRC 109066</strain>
    </source>
</reference>
<proteinExistence type="predicted"/>